<organism evidence="14 15">
    <name type="scientific">Cetobacterium ceti</name>
    <dbReference type="NCBI Taxonomy" id="180163"/>
    <lineage>
        <taxon>Bacteria</taxon>
        <taxon>Fusobacteriati</taxon>
        <taxon>Fusobacteriota</taxon>
        <taxon>Fusobacteriia</taxon>
        <taxon>Fusobacteriales</taxon>
        <taxon>Fusobacteriaceae</taxon>
        <taxon>Cetobacterium</taxon>
    </lineage>
</organism>
<name>A0A1T4P0J2_9FUSO</name>
<keyword evidence="15" id="KW-1185">Reference proteome</keyword>
<gene>
    <name evidence="10" type="primary">murF</name>
    <name evidence="14" type="ORF">SAMN02745174_01754</name>
</gene>
<feature type="domain" description="Mur ligase central" evidence="13">
    <location>
        <begin position="104"/>
        <end position="278"/>
    </location>
</feature>
<feature type="domain" description="Mur ligase C-terminal" evidence="12">
    <location>
        <begin position="301"/>
        <end position="421"/>
    </location>
</feature>
<evidence type="ECO:0000256" key="6">
    <source>
        <dbReference type="ARBA" id="ARBA00022960"/>
    </source>
</evidence>
<dbReference type="GO" id="GO:0005524">
    <property type="term" value="F:ATP binding"/>
    <property type="evidence" value="ECO:0007669"/>
    <property type="project" value="UniProtKB-UniRule"/>
</dbReference>
<keyword evidence="4 10" id="KW-0547">Nucleotide-binding</keyword>
<sequence length="435" mass="49222">MKRLLEVLKSFFPQKEFLKNENLEISNVVMDSRKIEKNSLFFGINSGNNYCEKALEMGASIVIGDNIREDLNDPRIIRVENTVETMQKLANLYRKKLNLKVIGITGSNGKTTTKDLITGVLSEKYKTEKTQGNYNNHIGLPYTILSLDDDTEVAVLEMGMSSFGEIDLLCKIAQPDYGIITNIGDSHLEYLKTRENVFKAKGEMIPYIKKENLYVYGDDPFLKDVLGNKVGFSKENDFVIDDIIDHLEYTTFKVNNKEYKITLNGRHNCINGAMAVGLGKAFGLSEEEIKRGLLKGDITPMRFEKIQKGDILFINDAYNASPTSMSFSLETFGNLNIPKMKIAILGDMLELGERALEFHREIIEKAIGSNVDKIYLYGPLMSEAKKEFQNIKLRSFESKKDIISALKEEKGEKLVLLKGSRGMKLEEIIGQKEQV</sequence>
<reference evidence="14 15" key="1">
    <citation type="submission" date="2017-02" db="EMBL/GenBank/DDBJ databases">
        <authorList>
            <person name="Peterson S.W."/>
        </authorList>
    </citation>
    <scope>NUCLEOTIDE SEQUENCE [LARGE SCALE GENOMIC DNA]</scope>
    <source>
        <strain evidence="14 15">ATCC 700028</strain>
    </source>
</reference>
<dbReference type="RefSeq" id="WP_078694217.1">
    <property type="nucleotide sequence ID" value="NZ_FUWX01000012.1"/>
</dbReference>
<dbReference type="GO" id="GO:0005737">
    <property type="term" value="C:cytoplasm"/>
    <property type="evidence" value="ECO:0007669"/>
    <property type="project" value="UniProtKB-SubCell"/>
</dbReference>
<proteinExistence type="inferred from homology"/>
<dbReference type="Gene3D" id="3.40.1190.10">
    <property type="entry name" value="Mur-like, catalytic domain"/>
    <property type="match status" value="1"/>
</dbReference>
<keyword evidence="7 10" id="KW-0573">Peptidoglycan synthesis</keyword>
<dbReference type="InterPro" id="IPR036615">
    <property type="entry name" value="Mur_ligase_C_dom_sf"/>
</dbReference>
<dbReference type="STRING" id="180163.SAMN02745174_01754"/>
<keyword evidence="2 10" id="KW-0436">Ligase</keyword>
<evidence type="ECO:0000259" key="12">
    <source>
        <dbReference type="Pfam" id="PF02875"/>
    </source>
</evidence>
<dbReference type="InterPro" id="IPR005863">
    <property type="entry name" value="UDP-N-AcMur_synth"/>
</dbReference>
<dbReference type="InterPro" id="IPR004101">
    <property type="entry name" value="Mur_ligase_C"/>
</dbReference>
<dbReference type="NCBIfam" id="TIGR01143">
    <property type="entry name" value="murF"/>
    <property type="match status" value="1"/>
</dbReference>
<dbReference type="Pfam" id="PF08245">
    <property type="entry name" value="Mur_ligase_M"/>
    <property type="match status" value="1"/>
</dbReference>
<dbReference type="UniPathway" id="UPA00219"/>
<dbReference type="InterPro" id="IPR036565">
    <property type="entry name" value="Mur-like_cat_sf"/>
</dbReference>
<dbReference type="Proteomes" id="UP000191153">
    <property type="component" value="Unassembled WGS sequence"/>
</dbReference>
<dbReference type="AlphaFoldDB" id="A0A1T4P0J2"/>
<dbReference type="SUPFAM" id="SSF53244">
    <property type="entry name" value="MurD-like peptide ligases, peptide-binding domain"/>
    <property type="match status" value="1"/>
</dbReference>
<dbReference type="GO" id="GO:0071555">
    <property type="term" value="P:cell wall organization"/>
    <property type="evidence" value="ECO:0007669"/>
    <property type="project" value="UniProtKB-KW"/>
</dbReference>
<keyword evidence="8 10" id="KW-0131">Cell cycle</keyword>
<evidence type="ECO:0000256" key="4">
    <source>
        <dbReference type="ARBA" id="ARBA00022741"/>
    </source>
</evidence>
<dbReference type="InterPro" id="IPR013221">
    <property type="entry name" value="Mur_ligase_cen"/>
</dbReference>
<keyword evidence="3 10" id="KW-0132">Cell division</keyword>
<dbReference type="GO" id="GO:0051301">
    <property type="term" value="P:cell division"/>
    <property type="evidence" value="ECO:0007669"/>
    <property type="project" value="UniProtKB-KW"/>
</dbReference>
<dbReference type="Gene3D" id="3.40.1390.10">
    <property type="entry name" value="MurE/MurF, N-terminal domain"/>
    <property type="match status" value="1"/>
</dbReference>
<dbReference type="HAMAP" id="MF_02019">
    <property type="entry name" value="MurF"/>
    <property type="match status" value="1"/>
</dbReference>
<dbReference type="Gene3D" id="3.90.190.20">
    <property type="entry name" value="Mur ligase, C-terminal domain"/>
    <property type="match status" value="1"/>
</dbReference>
<evidence type="ECO:0000256" key="5">
    <source>
        <dbReference type="ARBA" id="ARBA00022840"/>
    </source>
</evidence>
<evidence type="ECO:0000256" key="3">
    <source>
        <dbReference type="ARBA" id="ARBA00022618"/>
    </source>
</evidence>
<comment type="pathway">
    <text evidence="10 11">Cell wall biogenesis; peptidoglycan biosynthesis.</text>
</comment>
<dbReference type="EC" id="6.3.2.10" evidence="10 11"/>
<evidence type="ECO:0000256" key="7">
    <source>
        <dbReference type="ARBA" id="ARBA00022984"/>
    </source>
</evidence>
<comment type="subcellular location">
    <subcellularLocation>
        <location evidence="10 11">Cytoplasm</location>
    </subcellularLocation>
</comment>
<dbReference type="InterPro" id="IPR035911">
    <property type="entry name" value="MurE/MurF_N"/>
</dbReference>
<keyword evidence="1 10" id="KW-0963">Cytoplasm</keyword>
<keyword evidence="6 10" id="KW-0133">Cell shape</keyword>
<accession>A0A1T4P0J2</accession>
<dbReference type="SUPFAM" id="SSF53623">
    <property type="entry name" value="MurD-like peptide ligases, catalytic domain"/>
    <property type="match status" value="1"/>
</dbReference>
<feature type="binding site" evidence="10">
    <location>
        <begin position="106"/>
        <end position="112"/>
    </location>
    <ligand>
        <name>ATP</name>
        <dbReference type="ChEBI" id="CHEBI:30616"/>
    </ligand>
</feature>
<protein>
    <recommendedName>
        <fullName evidence="10 11">UDP-N-acetylmuramoyl-tripeptide--D-alanyl-D-alanine ligase</fullName>
        <ecNumber evidence="10 11">6.3.2.10</ecNumber>
    </recommendedName>
    <alternativeName>
        <fullName evidence="10">D-alanyl-D-alanine-adding enzyme</fullName>
    </alternativeName>
</protein>
<comment type="similarity">
    <text evidence="10">Belongs to the MurCDEF family. MurF subfamily.</text>
</comment>
<dbReference type="SUPFAM" id="SSF63418">
    <property type="entry name" value="MurE/MurF N-terminal domain"/>
    <property type="match status" value="1"/>
</dbReference>
<evidence type="ECO:0000256" key="8">
    <source>
        <dbReference type="ARBA" id="ARBA00023306"/>
    </source>
</evidence>
<evidence type="ECO:0000313" key="14">
    <source>
        <dbReference type="EMBL" id="SJZ85130.1"/>
    </source>
</evidence>
<dbReference type="PANTHER" id="PTHR43024:SF1">
    <property type="entry name" value="UDP-N-ACETYLMURAMOYL-TRIPEPTIDE--D-ALANYL-D-ALANINE LIGASE"/>
    <property type="match status" value="1"/>
</dbReference>
<evidence type="ECO:0000256" key="9">
    <source>
        <dbReference type="ARBA" id="ARBA00023316"/>
    </source>
</evidence>
<dbReference type="InterPro" id="IPR051046">
    <property type="entry name" value="MurCDEF_CellWall_CoF430Synth"/>
</dbReference>
<dbReference type="EMBL" id="FUWX01000012">
    <property type="protein sequence ID" value="SJZ85130.1"/>
    <property type="molecule type" value="Genomic_DNA"/>
</dbReference>
<evidence type="ECO:0000256" key="10">
    <source>
        <dbReference type="HAMAP-Rule" id="MF_02019"/>
    </source>
</evidence>
<dbReference type="OrthoDB" id="9801978at2"/>
<dbReference type="GO" id="GO:0009252">
    <property type="term" value="P:peptidoglycan biosynthetic process"/>
    <property type="evidence" value="ECO:0007669"/>
    <property type="project" value="UniProtKB-UniRule"/>
</dbReference>
<evidence type="ECO:0000313" key="15">
    <source>
        <dbReference type="Proteomes" id="UP000191153"/>
    </source>
</evidence>
<evidence type="ECO:0000256" key="2">
    <source>
        <dbReference type="ARBA" id="ARBA00022598"/>
    </source>
</evidence>
<keyword evidence="9 10" id="KW-0961">Cell wall biogenesis/degradation</keyword>
<comment type="catalytic activity">
    <reaction evidence="10 11">
        <text>D-alanyl-D-alanine + UDP-N-acetyl-alpha-D-muramoyl-L-alanyl-gamma-D-glutamyl-meso-2,6-diaminopimelate + ATP = UDP-N-acetyl-alpha-D-muramoyl-L-alanyl-gamma-D-glutamyl-meso-2,6-diaminopimeloyl-D-alanyl-D-alanine + ADP + phosphate + H(+)</text>
        <dbReference type="Rhea" id="RHEA:28374"/>
        <dbReference type="ChEBI" id="CHEBI:15378"/>
        <dbReference type="ChEBI" id="CHEBI:30616"/>
        <dbReference type="ChEBI" id="CHEBI:43474"/>
        <dbReference type="ChEBI" id="CHEBI:57822"/>
        <dbReference type="ChEBI" id="CHEBI:61386"/>
        <dbReference type="ChEBI" id="CHEBI:83905"/>
        <dbReference type="ChEBI" id="CHEBI:456216"/>
        <dbReference type="EC" id="6.3.2.10"/>
    </reaction>
</comment>
<dbReference type="Pfam" id="PF02875">
    <property type="entry name" value="Mur_ligase_C"/>
    <property type="match status" value="1"/>
</dbReference>
<dbReference type="GO" id="GO:0047480">
    <property type="term" value="F:UDP-N-acetylmuramoyl-tripeptide-D-alanyl-D-alanine ligase activity"/>
    <property type="evidence" value="ECO:0007669"/>
    <property type="project" value="UniProtKB-UniRule"/>
</dbReference>
<keyword evidence="5 10" id="KW-0067">ATP-binding</keyword>
<evidence type="ECO:0000256" key="1">
    <source>
        <dbReference type="ARBA" id="ARBA00022490"/>
    </source>
</evidence>
<dbReference type="GO" id="GO:0008360">
    <property type="term" value="P:regulation of cell shape"/>
    <property type="evidence" value="ECO:0007669"/>
    <property type="project" value="UniProtKB-KW"/>
</dbReference>
<evidence type="ECO:0000259" key="13">
    <source>
        <dbReference type="Pfam" id="PF08245"/>
    </source>
</evidence>
<evidence type="ECO:0000256" key="11">
    <source>
        <dbReference type="RuleBase" id="RU004136"/>
    </source>
</evidence>
<comment type="function">
    <text evidence="10 11">Involved in cell wall formation. Catalyzes the final step in the synthesis of UDP-N-acetylmuramoyl-pentapeptide, the precursor of murein.</text>
</comment>
<dbReference type="PANTHER" id="PTHR43024">
    <property type="entry name" value="UDP-N-ACETYLMURAMOYL-TRIPEPTIDE--D-ALANYL-D-ALANINE LIGASE"/>
    <property type="match status" value="1"/>
</dbReference>
<dbReference type="GO" id="GO:0008766">
    <property type="term" value="F:UDP-N-acetylmuramoylalanyl-D-glutamyl-2,6-diaminopimelate-D-alanyl-D-alanine ligase activity"/>
    <property type="evidence" value="ECO:0007669"/>
    <property type="project" value="RHEA"/>
</dbReference>